<gene>
    <name evidence="4" type="ORF">DM01DRAFT_1404673</name>
</gene>
<dbReference type="EMBL" id="MCGT01000004">
    <property type="protein sequence ID" value="ORX60395.1"/>
    <property type="molecule type" value="Genomic_DNA"/>
</dbReference>
<accession>A0A1X2GSF9</accession>
<dbReference type="PROSITE" id="PS50005">
    <property type="entry name" value="TPR"/>
    <property type="match status" value="1"/>
</dbReference>
<evidence type="ECO:0000256" key="1">
    <source>
        <dbReference type="ARBA" id="ARBA00038101"/>
    </source>
</evidence>
<keyword evidence="5" id="KW-1185">Reference proteome</keyword>
<feature type="region of interest" description="Disordered" evidence="3">
    <location>
        <begin position="1"/>
        <end position="25"/>
    </location>
</feature>
<dbReference type="STRING" id="101127.A0A1X2GSF9"/>
<evidence type="ECO:0000313" key="5">
    <source>
        <dbReference type="Proteomes" id="UP000242146"/>
    </source>
</evidence>
<evidence type="ECO:0000256" key="3">
    <source>
        <dbReference type="SAM" id="MobiDB-lite"/>
    </source>
</evidence>
<dbReference type="InterPro" id="IPR006597">
    <property type="entry name" value="Sel1-like"/>
</dbReference>
<dbReference type="SMART" id="SM00671">
    <property type="entry name" value="SEL1"/>
    <property type="match status" value="24"/>
</dbReference>
<dbReference type="PANTHER" id="PTHR11102">
    <property type="entry name" value="SEL-1-LIKE PROTEIN"/>
    <property type="match status" value="1"/>
</dbReference>
<name>A0A1X2GSF9_9FUNG</name>
<dbReference type="PANTHER" id="PTHR11102:SF160">
    <property type="entry name" value="ERAD-ASSOCIATED E3 UBIQUITIN-PROTEIN LIGASE COMPONENT HRD3"/>
    <property type="match status" value="1"/>
</dbReference>
<keyword evidence="2" id="KW-0802">TPR repeat</keyword>
<dbReference type="InterPro" id="IPR050767">
    <property type="entry name" value="Sel1_AlgK"/>
</dbReference>
<dbReference type="SUPFAM" id="SSF81901">
    <property type="entry name" value="HCP-like"/>
    <property type="match status" value="6"/>
</dbReference>
<dbReference type="SMART" id="SM00028">
    <property type="entry name" value="TPR"/>
    <property type="match status" value="4"/>
</dbReference>
<dbReference type="InterPro" id="IPR011990">
    <property type="entry name" value="TPR-like_helical_dom_sf"/>
</dbReference>
<dbReference type="Proteomes" id="UP000242146">
    <property type="component" value="Unassembled WGS sequence"/>
</dbReference>
<organism evidence="4 5">
    <name type="scientific">Hesseltinella vesiculosa</name>
    <dbReference type="NCBI Taxonomy" id="101127"/>
    <lineage>
        <taxon>Eukaryota</taxon>
        <taxon>Fungi</taxon>
        <taxon>Fungi incertae sedis</taxon>
        <taxon>Mucoromycota</taxon>
        <taxon>Mucoromycotina</taxon>
        <taxon>Mucoromycetes</taxon>
        <taxon>Mucorales</taxon>
        <taxon>Cunninghamellaceae</taxon>
        <taxon>Hesseltinella</taxon>
    </lineage>
</organism>
<feature type="region of interest" description="Disordered" evidence="3">
    <location>
        <begin position="1511"/>
        <end position="1534"/>
    </location>
</feature>
<comment type="caution">
    <text evidence="4">The sequence shown here is derived from an EMBL/GenBank/DDBJ whole genome shotgun (WGS) entry which is preliminary data.</text>
</comment>
<feature type="repeat" description="TPR" evidence="2">
    <location>
        <begin position="1333"/>
        <end position="1366"/>
    </location>
</feature>
<protein>
    <submittedName>
        <fullName evidence="4">HCP-like protein</fullName>
    </submittedName>
</protein>
<evidence type="ECO:0000256" key="2">
    <source>
        <dbReference type="PROSITE-ProRule" id="PRU00339"/>
    </source>
</evidence>
<comment type="similarity">
    <text evidence="1">Belongs to the sel-1 family.</text>
</comment>
<dbReference type="InterPro" id="IPR019734">
    <property type="entry name" value="TPR_rpt"/>
</dbReference>
<proteinExistence type="inferred from homology"/>
<evidence type="ECO:0000313" key="4">
    <source>
        <dbReference type="EMBL" id="ORX60395.1"/>
    </source>
</evidence>
<reference evidence="4 5" key="1">
    <citation type="submission" date="2016-07" db="EMBL/GenBank/DDBJ databases">
        <title>Pervasive Adenine N6-methylation of Active Genes in Fungi.</title>
        <authorList>
            <consortium name="DOE Joint Genome Institute"/>
            <person name="Mondo S.J."/>
            <person name="Dannebaum R.O."/>
            <person name="Kuo R.C."/>
            <person name="Labutti K."/>
            <person name="Haridas S."/>
            <person name="Kuo A."/>
            <person name="Salamov A."/>
            <person name="Ahrendt S.R."/>
            <person name="Lipzen A."/>
            <person name="Sullivan W."/>
            <person name="Andreopoulos W.B."/>
            <person name="Clum A."/>
            <person name="Lindquist E."/>
            <person name="Daum C."/>
            <person name="Ramamoorthy G.K."/>
            <person name="Gryganskyi A."/>
            <person name="Culley D."/>
            <person name="Magnuson J.K."/>
            <person name="James T.Y."/>
            <person name="O'Malley M.A."/>
            <person name="Stajich J.E."/>
            <person name="Spatafora J.W."/>
            <person name="Visel A."/>
            <person name="Grigoriev I.V."/>
        </authorList>
    </citation>
    <scope>NUCLEOTIDE SEQUENCE [LARGE SCALE GENOMIC DNA]</scope>
    <source>
        <strain evidence="4 5">NRRL 3301</strain>
    </source>
</reference>
<dbReference type="Pfam" id="PF08238">
    <property type="entry name" value="Sel1"/>
    <property type="match status" value="20"/>
</dbReference>
<dbReference type="Gene3D" id="1.25.40.10">
    <property type="entry name" value="Tetratricopeptide repeat domain"/>
    <property type="match status" value="7"/>
</dbReference>
<sequence length="1670" mass="187998">MGAQQSQVSKSHKPRPRAAKAPLRSLVKTSTVAKQPASHIDPFSFAEPVTTLNDYLHQTTVIQRVDDLHDVPFIDEVHSTISESSQFSALFSTLSSISPSSVSSIESHLDKLSIQPPQTAQKPVNRLSLDKTRPSVLDDLLAIASDSIEMAYAMAVAFYHGVNELPPDVTKATHWFEKAASLGSSDMPLNAMAHYRCGQLLLAQFYHHHLQKTDQESVAALETKAWMHLHKAATHGHARASFFLGCRAQESNDPALAFTWFLAAWRHGLVHAETALAGLLMTLDDHDFDLLDIDLRQLSISGASGFSRDQLVLHLLQDAAQKNDLTATLQLGSMCSQQDERRDPDQALVWFDKASTLIDEDHPRVAMHHYLLGREYWLLFGRQPFDSSVRWHDHGRRRHHHQLAWQHFSKAAHLGYAPAQRALGHLYYTDTHTDLIVRQRHQHKAHVLFLDAADQGDVSAIGFLGEQFQHGHGCDANQDMAIHYFQLATQAGSAVAQLSLGLLFHEQGLYDQALPHFLALSARSSPRTTLDILEQDVFMIHARAKFMIACYRQKGCGGLPLDPFQAFQDLHQLADHDQFSSAYHPLALCYKYGVRVTHPPEQAEFAVPPNLALAIVYFEKAATLDNSLDAQLTLASMCASGYDYRTPDGQTQRKGKDRPRAFYYYSLATKSHHHPEAQYCLGIYYAKGLAPLTSRDLVTARQLYEASAQQGYALAMVQLAQLLVQEKNYKLAQHWLQLAVDQNQPSAYRELALLFERSSDNPQYEKAWQLLSQAIDHKDVQAWCAKARFFENGWHVQQDLKQALTCLEKAESLGYVKAGLLLGECHERNGHRDLALEKYNALIKIHPLRSQLGWYARLNKSRILVMDIDASQNKPKPEPLTRSQDHDQVFLWLKDMSEQQLCKDAIEPLYLLGMCLELGVGTSSNLSKAKATYEMACSVTLDEDDISWSQQSTRLRLAILCTNQQQHRQALAHLTSLEPFLQRMNHHSPETCLQARLARYYFGYLLLLSDGQERDEAAGLAWLQQAADQGEGRASYELGRWAVQQGDINKAMDHFDNGVSAGNPGCMRERAILLQQAHKDGLKWEGAVAFDLLKQAHERGDLDATVQMALIIQHGLGSNVPKGDLMEALGFYIQAAQHGHALAAIYSAMVLHELGNHIVASEWFRIQRDHLMSRVWMAHYRLKGLGGMKKEPQLAFKDLISIADASTGQDPSKPVDSLNEQATSLALLMTGRCYEEGEGTEPNEVHAMRYYALARERTQDVVATYRLGKLFFDTGDPQCQIRAFECFDEAASRGHLEARYMVGVYHARGLGGMRRDKQTAIVHLKRAISDENPRAHLELGHVLWAARQWDDAMQHFIKAADLNIPEAAYHLGSVYHTGKKRRNGLVIAPRDNNKAFMYFAKAADLGHAQATLMVGTYYQEGYDAAFHPVDLTKAEHYYQLARQRFEDQTDTDPQTRRILLTLDLAMAKLAYTLANHLADADPEASLQHHQRAFDLFRRLCPLYHRNSGISSRRPSVDLDEMQPPWHDDQEDDDEPSWYDAQLMVGFYYLHGWGPVEQDPQQGFQLIKDAAVNGDHAEALLALARCYENGLGTANDSALAFDYWREAASLGSTEAIDQVILYLRRHNQEDSANDDIALHWEQQKDALLRERHATDDTSSIYTTTSTSSSSN</sequence>
<dbReference type="OrthoDB" id="272077at2759"/>